<protein>
    <submittedName>
        <fullName evidence="3">Uncharacterized protein</fullName>
    </submittedName>
</protein>
<dbReference type="PANTHER" id="PTHR45934">
    <property type="entry name" value="FAD/NAD(P)-BINDING OXIDOREDUCTASE FAMILY PROTEIN"/>
    <property type="match status" value="1"/>
</dbReference>
<evidence type="ECO:0000313" key="4">
    <source>
        <dbReference type="Proteomes" id="UP001141806"/>
    </source>
</evidence>
<evidence type="ECO:0000256" key="2">
    <source>
        <dbReference type="ARBA" id="ARBA00023033"/>
    </source>
</evidence>
<dbReference type="PANTHER" id="PTHR45934:SF1">
    <property type="entry name" value="OS04G0423100 PROTEIN"/>
    <property type="match status" value="1"/>
</dbReference>
<dbReference type="GO" id="GO:0004497">
    <property type="term" value="F:monooxygenase activity"/>
    <property type="evidence" value="ECO:0007669"/>
    <property type="project" value="UniProtKB-KW"/>
</dbReference>
<dbReference type="InterPro" id="IPR036188">
    <property type="entry name" value="FAD/NAD-bd_sf"/>
</dbReference>
<keyword evidence="4" id="KW-1185">Reference proteome</keyword>
<dbReference type="InterPro" id="IPR044560">
    <property type="entry name" value="MOase"/>
</dbReference>
<accession>A0A9Q0GM93</accession>
<dbReference type="EMBL" id="JAMYWD010000012">
    <property type="protein sequence ID" value="KAJ4950248.1"/>
    <property type="molecule type" value="Genomic_DNA"/>
</dbReference>
<dbReference type="Proteomes" id="UP001141806">
    <property type="component" value="Unassembled WGS sequence"/>
</dbReference>
<dbReference type="SUPFAM" id="SSF51905">
    <property type="entry name" value="FAD/NAD(P)-binding domain"/>
    <property type="match status" value="1"/>
</dbReference>
<evidence type="ECO:0000256" key="1">
    <source>
        <dbReference type="ARBA" id="ARBA00023002"/>
    </source>
</evidence>
<dbReference type="OrthoDB" id="1878542at2759"/>
<comment type="caution">
    <text evidence="3">The sequence shown here is derived from an EMBL/GenBank/DDBJ whole genome shotgun (WGS) entry which is preliminary data.</text>
</comment>
<organism evidence="3 4">
    <name type="scientific">Protea cynaroides</name>
    <dbReference type="NCBI Taxonomy" id="273540"/>
    <lineage>
        <taxon>Eukaryota</taxon>
        <taxon>Viridiplantae</taxon>
        <taxon>Streptophyta</taxon>
        <taxon>Embryophyta</taxon>
        <taxon>Tracheophyta</taxon>
        <taxon>Spermatophyta</taxon>
        <taxon>Magnoliopsida</taxon>
        <taxon>Proteales</taxon>
        <taxon>Proteaceae</taxon>
        <taxon>Protea</taxon>
    </lineage>
</organism>
<name>A0A9Q0GM93_9MAGN</name>
<proteinExistence type="predicted"/>
<dbReference type="Gene3D" id="3.50.50.60">
    <property type="entry name" value="FAD/NAD(P)-binding domain"/>
    <property type="match status" value="1"/>
</dbReference>
<gene>
    <name evidence="3" type="ORF">NE237_027080</name>
</gene>
<sequence length="285" mass="32156">MRSEIGLILRDDRMHHLLALSKEVKVNFALKGEALTIFWALKFAIEEGLAIALALKRVGIESLVWERSLILRTTGAALSLFPNTWLALQALGVAHKLTSTYSPIQKGYFTNVANGATQEVSFMGINVTSNGSIPVHKRVVLETLTGELTPGTIRFSSKFTSIRTVTINDESSSSIAIISLDDGTIIKAQSWSRKEFRQWTYRLNERNKVWKVFSGRKGLEVWKVISGILEIMDLEMRDLEKGLGDELFIEERGIELWGRVIDQRKEAKLSTVDLLRKFCSNSYSY</sequence>
<keyword evidence="2" id="KW-0503">Monooxygenase</keyword>
<evidence type="ECO:0000313" key="3">
    <source>
        <dbReference type="EMBL" id="KAJ4950248.1"/>
    </source>
</evidence>
<keyword evidence="1" id="KW-0560">Oxidoreductase</keyword>
<dbReference type="AlphaFoldDB" id="A0A9Q0GM93"/>
<reference evidence="3" key="1">
    <citation type="journal article" date="2023" name="Plant J.">
        <title>The genome of the king protea, Protea cynaroides.</title>
        <authorList>
            <person name="Chang J."/>
            <person name="Duong T.A."/>
            <person name="Schoeman C."/>
            <person name="Ma X."/>
            <person name="Roodt D."/>
            <person name="Barker N."/>
            <person name="Li Z."/>
            <person name="Van de Peer Y."/>
            <person name="Mizrachi E."/>
        </authorList>
    </citation>
    <scope>NUCLEOTIDE SEQUENCE</scope>
    <source>
        <tissue evidence="3">Young leaves</tissue>
    </source>
</reference>